<feature type="region of interest" description="Disordered" evidence="1">
    <location>
        <begin position="1"/>
        <end position="33"/>
    </location>
</feature>
<feature type="region of interest" description="Disordered" evidence="1">
    <location>
        <begin position="325"/>
        <end position="457"/>
    </location>
</feature>
<dbReference type="Gene3D" id="3.30.710.10">
    <property type="entry name" value="Potassium Channel Kv1.1, Chain A"/>
    <property type="match status" value="1"/>
</dbReference>
<dbReference type="CDD" id="cd00121">
    <property type="entry name" value="MATH"/>
    <property type="match status" value="1"/>
</dbReference>
<evidence type="ECO:0000313" key="4">
    <source>
        <dbReference type="Proteomes" id="UP000827549"/>
    </source>
</evidence>
<evidence type="ECO:0000313" key="3">
    <source>
        <dbReference type="EMBL" id="WOO79465.1"/>
    </source>
</evidence>
<evidence type="ECO:0000256" key="1">
    <source>
        <dbReference type="SAM" id="MobiDB-lite"/>
    </source>
</evidence>
<dbReference type="PANTHER" id="PTHR24413">
    <property type="entry name" value="SPECKLE-TYPE POZ PROTEIN"/>
    <property type="match status" value="1"/>
</dbReference>
<dbReference type="InterPro" id="IPR002083">
    <property type="entry name" value="MATH/TRAF_dom"/>
</dbReference>
<feature type="compositionally biased region" description="Acidic residues" evidence="1">
    <location>
        <begin position="391"/>
        <end position="403"/>
    </location>
</feature>
<dbReference type="EMBL" id="CP086715">
    <property type="protein sequence ID" value="WOO79465.1"/>
    <property type="molecule type" value="Genomic_DNA"/>
</dbReference>
<dbReference type="InterPro" id="IPR008974">
    <property type="entry name" value="TRAF-like"/>
</dbReference>
<dbReference type="AlphaFoldDB" id="A0AAF0Y3K1"/>
<feature type="compositionally biased region" description="Low complexity" evidence="1">
    <location>
        <begin position="21"/>
        <end position="31"/>
    </location>
</feature>
<feature type="compositionally biased region" description="Low complexity" evidence="1">
    <location>
        <begin position="406"/>
        <end position="416"/>
    </location>
</feature>
<evidence type="ECO:0000259" key="2">
    <source>
        <dbReference type="PROSITE" id="PS50144"/>
    </source>
</evidence>
<dbReference type="Proteomes" id="UP000827549">
    <property type="component" value="Chromosome 2"/>
</dbReference>
<reference evidence="3" key="1">
    <citation type="submission" date="2023-10" db="EMBL/GenBank/DDBJ databases">
        <authorList>
            <person name="Noh H."/>
        </authorList>
    </citation>
    <scope>NUCLEOTIDE SEQUENCE</scope>
    <source>
        <strain evidence="3">DUCC4014</strain>
    </source>
</reference>
<sequence>MSVPTAGTLPPSHGRDNQAMGTPSSPGSGPSEFAETATVQLEWRLSGLRQMYESSKGESKSKCVKSAVFGDADNLWEVLWYPNSGVQGGEFASLYLSCVPTTQEREQGIGGKWSRKGKWWFRFEVKVPEERKGQLLVLTSKDASDHMFAVKTANWGWQQFAKRDQLFLHPAVVQADAFVIVCTISAQPQLPAGYWLGLSLPPRSLTTGTTGSAINTSLGLGSWAGGDGANGGVAGGTMAAGGPKRVVPRDLVSSVGDMLDDPLYSDVEFVIPAPRIDSGGYDEQRPPPRRIYANKKLLNRCQYFDAMFHGGFGESEGALADMDQDPTLDLLSDSDEEDEAQELLESPQYAGLVPQLRDHSTTTTRDTSPAQTRRLSSESAEQPTPRRGANADDDSEDDEEEGTDGTGTSDGSSEETNPADASAEGSVSESTATAAQDVSTATEPVKRESRTRTRSIGNAVLGPKKSRVVIRDAAWSTWWAVLYFLYTDIIYFAPLSSSFASSRHPRHSRSNSSTSIPTNEPRNRREWVAQWLAERGMSSGIGASDAVPGTATSASFNFTSTLNGFPASSDGVTTLAVGPRPVSAKSVYRLADKLGLPALKLRAYNHIIYWLKPDNIPAEVFSRFSCTFEDVRKVQVALFLKHWSDIKKSDTMQNIWKQIREGKHVGFEEVWPLIVSQLDFRPS</sequence>
<feature type="compositionally biased region" description="Polar residues" evidence="1">
    <location>
        <begin position="425"/>
        <end position="442"/>
    </location>
</feature>
<feature type="compositionally biased region" description="Polar residues" evidence="1">
    <location>
        <begin position="369"/>
        <end position="382"/>
    </location>
</feature>
<name>A0AAF0Y3K1_9TREE</name>
<dbReference type="PROSITE" id="PS50144">
    <property type="entry name" value="MATH"/>
    <property type="match status" value="1"/>
</dbReference>
<feature type="compositionally biased region" description="Acidic residues" evidence="1">
    <location>
        <begin position="325"/>
        <end position="342"/>
    </location>
</feature>
<feature type="domain" description="MATH" evidence="2">
    <location>
        <begin position="38"/>
        <end position="184"/>
    </location>
</feature>
<dbReference type="GeneID" id="87806233"/>
<keyword evidence="4" id="KW-1185">Reference proteome</keyword>
<gene>
    <name evidence="3" type="ORF">LOC62_02G002987</name>
</gene>
<dbReference type="InterPro" id="IPR011333">
    <property type="entry name" value="SKP1/BTB/POZ_sf"/>
</dbReference>
<proteinExistence type="predicted"/>
<organism evidence="3 4">
    <name type="scientific">Vanrija pseudolonga</name>
    <dbReference type="NCBI Taxonomy" id="143232"/>
    <lineage>
        <taxon>Eukaryota</taxon>
        <taxon>Fungi</taxon>
        <taxon>Dikarya</taxon>
        <taxon>Basidiomycota</taxon>
        <taxon>Agaricomycotina</taxon>
        <taxon>Tremellomycetes</taxon>
        <taxon>Trichosporonales</taxon>
        <taxon>Trichosporonaceae</taxon>
        <taxon>Vanrija</taxon>
    </lineage>
</organism>
<dbReference type="RefSeq" id="XP_062625497.1">
    <property type="nucleotide sequence ID" value="XM_062769513.1"/>
</dbReference>
<protein>
    <recommendedName>
        <fullName evidence="2">MATH domain-containing protein</fullName>
    </recommendedName>
</protein>
<feature type="region of interest" description="Disordered" evidence="1">
    <location>
        <begin position="501"/>
        <end position="522"/>
    </location>
</feature>
<dbReference type="SUPFAM" id="SSF54695">
    <property type="entry name" value="POZ domain"/>
    <property type="match status" value="1"/>
</dbReference>
<dbReference type="Gene3D" id="2.60.210.10">
    <property type="entry name" value="Apoptosis, Tumor Necrosis Factor Receptor Associated Protein 2, Chain A"/>
    <property type="match status" value="1"/>
</dbReference>
<accession>A0AAF0Y3K1</accession>
<dbReference type="SUPFAM" id="SSF49599">
    <property type="entry name" value="TRAF domain-like"/>
    <property type="match status" value="1"/>
</dbReference>